<proteinExistence type="predicted"/>
<keyword evidence="2" id="KW-1185">Reference proteome</keyword>
<name>A0A3N6SJY8_9GAMM</name>
<protein>
    <submittedName>
        <fullName evidence="1">Uncharacterized protein</fullName>
    </submittedName>
</protein>
<sequence>MLIQCKGVAVTQRLSPFSAAVAPREQNPFCLASTVPGKRINGLSDLLLRLVRSSLTACC</sequence>
<organism evidence="1 2">
    <name type="scientific">Erwinia psidii</name>
    <dbReference type="NCBI Taxonomy" id="69224"/>
    <lineage>
        <taxon>Bacteria</taxon>
        <taxon>Pseudomonadati</taxon>
        <taxon>Pseudomonadota</taxon>
        <taxon>Gammaproteobacteria</taxon>
        <taxon>Enterobacterales</taxon>
        <taxon>Erwiniaceae</taxon>
        <taxon>Erwinia</taxon>
    </lineage>
</organism>
<accession>A0A3N6SJY8</accession>
<evidence type="ECO:0000313" key="1">
    <source>
        <dbReference type="EMBL" id="RQM39111.1"/>
    </source>
</evidence>
<dbReference type="EMBL" id="RHHM01000003">
    <property type="protein sequence ID" value="RQM39111.1"/>
    <property type="molecule type" value="Genomic_DNA"/>
</dbReference>
<dbReference type="AlphaFoldDB" id="A0A3N6SJY8"/>
<evidence type="ECO:0000313" key="2">
    <source>
        <dbReference type="Proteomes" id="UP000279457"/>
    </source>
</evidence>
<dbReference type="Proteomes" id="UP000279457">
    <property type="component" value="Unassembled WGS sequence"/>
</dbReference>
<reference evidence="1 2" key="1">
    <citation type="submission" date="2018-10" db="EMBL/GenBank/DDBJ databases">
        <title>Draft genome sequence for the type isolate of Erwinia psidii, agent causal of bacterial blight in guava (Psidium guajava) and wilt and die-back of Eucalyptus spp.</title>
        <authorList>
            <person name="Hermenegildo P.S."/>
            <person name="Santos S.A."/>
            <person name="Guimaraes L.M.S."/>
            <person name="Vidigal P.M.P."/>
            <person name="Pereira I.C."/>
            <person name="Badel J.L."/>
            <person name="Alfenas-Zerbini P."/>
            <person name="Ferreira M.A.S.V."/>
            <person name="Alfenas A.C."/>
        </authorList>
    </citation>
    <scope>NUCLEOTIDE SEQUENCE [LARGE SCALE GENOMIC DNA]</scope>
    <source>
        <strain evidence="1 2">IBSBF 435</strain>
    </source>
</reference>
<gene>
    <name evidence="1" type="ORF">EB241_04965</name>
</gene>
<comment type="caution">
    <text evidence="1">The sequence shown here is derived from an EMBL/GenBank/DDBJ whole genome shotgun (WGS) entry which is preliminary data.</text>
</comment>